<dbReference type="Pfam" id="PF00145">
    <property type="entry name" value="DNA_methylase"/>
    <property type="match status" value="1"/>
</dbReference>
<organism evidence="9 10">
    <name type="scientific">Candidatus Desulfovibrio intestinavium</name>
    <dbReference type="NCBI Taxonomy" id="2838534"/>
    <lineage>
        <taxon>Bacteria</taxon>
        <taxon>Pseudomonadati</taxon>
        <taxon>Thermodesulfobacteriota</taxon>
        <taxon>Desulfovibrionia</taxon>
        <taxon>Desulfovibrionales</taxon>
        <taxon>Desulfovibrionaceae</taxon>
        <taxon>Desulfovibrio</taxon>
    </lineage>
</organism>
<evidence type="ECO:0000256" key="5">
    <source>
        <dbReference type="ARBA" id="ARBA00047422"/>
    </source>
</evidence>
<dbReference type="Proteomes" id="UP000823821">
    <property type="component" value="Unassembled WGS sequence"/>
</dbReference>
<dbReference type="Gene3D" id="3.40.50.150">
    <property type="entry name" value="Vaccinia Virus protein VP39"/>
    <property type="match status" value="1"/>
</dbReference>
<reference evidence="9" key="2">
    <citation type="submission" date="2021-04" db="EMBL/GenBank/DDBJ databases">
        <authorList>
            <person name="Gilroy R."/>
        </authorList>
    </citation>
    <scope>NUCLEOTIDE SEQUENCE</scope>
    <source>
        <strain evidence="9">5032</strain>
    </source>
</reference>
<comment type="similarity">
    <text evidence="6 7">Belongs to the class I-like SAM-binding methyltransferase superfamily. C5-methyltransferase family.</text>
</comment>
<accession>A0A9D2HPF9</accession>
<dbReference type="InterPro" id="IPR029063">
    <property type="entry name" value="SAM-dependent_MTases_sf"/>
</dbReference>
<keyword evidence="4" id="KW-0680">Restriction system</keyword>
<gene>
    <name evidence="9" type="ORF">H9784_06170</name>
</gene>
<keyword evidence="2 6" id="KW-0808">Transferase</keyword>
<dbReference type="PROSITE" id="PS51679">
    <property type="entry name" value="SAM_MT_C5"/>
    <property type="match status" value="1"/>
</dbReference>
<evidence type="ECO:0000256" key="1">
    <source>
        <dbReference type="ARBA" id="ARBA00022603"/>
    </source>
</evidence>
<comment type="catalytic activity">
    <reaction evidence="5 8">
        <text>a 2'-deoxycytidine in DNA + S-adenosyl-L-methionine = a 5-methyl-2'-deoxycytidine in DNA + S-adenosyl-L-homocysteine + H(+)</text>
        <dbReference type="Rhea" id="RHEA:13681"/>
        <dbReference type="Rhea" id="RHEA-COMP:11369"/>
        <dbReference type="Rhea" id="RHEA-COMP:11370"/>
        <dbReference type="ChEBI" id="CHEBI:15378"/>
        <dbReference type="ChEBI" id="CHEBI:57856"/>
        <dbReference type="ChEBI" id="CHEBI:59789"/>
        <dbReference type="ChEBI" id="CHEBI:85452"/>
        <dbReference type="ChEBI" id="CHEBI:85454"/>
        <dbReference type="EC" id="2.1.1.37"/>
    </reaction>
</comment>
<dbReference type="InterPro" id="IPR001525">
    <property type="entry name" value="C5_MeTfrase"/>
</dbReference>
<evidence type="ECO:0000256" key="2">
    <source>
        <dbReference type="ARBA" id="ARBA00022679"/>
    </source>
</evidence>
<evidence type="ECO:0000256" key="8">
    <source>
        <dbReference type="RuleBase" id="RU000417"/>
    </source>
</evidence>
<keyword evidence="3 6" id="KW-0949">S-adenosyl-L-methionine</keyword>
<dbReference type="GO" id="GO:0009307">
    <property type="term" value="P:DNA restriction-modification system"/>
    <property type="evidence" value="ECO:0007669"/>
    <property type="project" value="UniProtKB-KW"/>
</dbReference>
<dbReference type="SUPFAM" id="SSF53335">
    <property type="entry name" value="S-adenosyl-L-methionine-dependent methyltransferases"/>
    <property type="match status" value="1"/>
</dbReference>
<dbReference type="InterPro" id="IPR050750">
    <property type="entry name" value="C5-MTase"/>
</dbReference>
<dbReference type="GO" id="GO:0032259">
    <property type="term" value="P:methylation"/>
    <property type="evidence" value="ECO:0007669"/>
    <property type="project" value="UniProtKB-KW"/>
</dbReference>
<reference evidence="9" key="1">
    <citation type="journal article" date="2021" name="PeerJ">
        <title>Extensive microbial diversity within the chicken gut microbiome revealed by metagenomics and culture.</title>
        <authorList>
            <person name="Gilroy R."/>
            <person name="Ravi A."/>
            <person name="Getino M."/>
            <person name="Pursley I."/>
            <person name="Horton D.L."/>
            <person name="Alikhan N.F."/>
            <person name="Baker D."/>
            <person name="Gharbi K."/>
            <person name="Hall N."/>
            <person name="Watson M."/>
            <person name="Adriaenssens E.M."/>
            <person name="Foster-Nyarko E."/>
            <person name="Jarju S."/>
            <person name="Secka A."/>
            <person name="Antonio M."/>
            <person name="Oren A."/>
            <person name="Chaudhuri R.R."/>
            <person name="La Ragione R."/>
            <person name="Hildebrand F."/>
            <person name="Pallen M.J."/>
        </authorList>
    </citation>
    <scope>NUCLEOTIDE SEQUENCE</scope>
    <source>
        <strain evidence="9">5032</strain>
    </source>
</reference>
<evidence type="ECO:0000256" key="3">
    <source>
        <dbReference type="ARBA" id="ARBA00022691"/>
    </source>
</evidence>
<keyword evidence="1 6" id="KW-0489">Methyltransferase</keyword>
<dbReference type="InterPro" id="IPR018117">
    <property type="entry name" value="C5_DNA_meth_AS"/>
</dbReference>
<dbReference type="PRINTS" id="PR00105">
    <property type="entry name" value="C5METTRFRASE"/>
</dbReference>
<dbReference type="PROSITE" id="PS00094">
    <property type="entry name" value="C5_MTASE_1"/>
    <property type="match status" value="1"/>
</dbReference>
<dbReference type="PANTHER" id="PTHR46098:SF1">
    <property type="entry name" value="TRNA (CYTOSINE(38)-C(5))-METHYLTRANSFERASE"/>
    <property type="match status" value="1"/>
</dbReference>
<protein>
    <recommendedName>
        <fullName evidence="8">Cytosine-specific methyltransferase</fullName>
        <ecNumber evidence="8">2.1.1.37</ecNumber>
    </recommendedName>
</protein>
<dbReference type="NCBIfam" id="TIGR00675">
    <property type="entry name" value="dcm"/>
    <property type="match status" value="1"/>
</dbReference>
<sequence>MRSLRYLSLCSGIEAASVAWEPLGWEPIGFCEIEAFPSAVLAHRFPSVPNYGDMTQLEGRNLGTVDIVVGGTPCQGFSIAGKRGGLADERSGLAMHFVRIVSDIRPKWIIWENVPGVFSTNGGRDFGTFVRALAECGYHLAWRVLDAQFFGVPQRRRRIFVVGHLGDWRHPATVLFESESLCGNFAPCRHTTAATTARAASGSGTSRGTARVTQSLTHSFGCGGADDNRAQGGFYIPVVPPLTTTPYADNAWQEGRLISVARCLTSRAERYDFETETLIPSHGVRRITPLEAERLQGFPDGWTNIPWRGRPAPDRLRYRALGNAMCVNVMRWLGERITRYGHA</sequence>
<evidence type="ECO:0000313" key="10">
    <source>
        <dbReference type="Proteomes" id="UP000823821"/>
    </source>
</evidence>
<dbReference type="AlphaFoldDB" id="A0A9D2HPF9"/>
<feature type="active site" evidence="6">
    <location>
        <position position="74"/>
    </location>
</feature>
<evidence type="ECO:0000256" key="7">
    <source>
        <dbReference type="RuleBase" id="RU000416"/>
    </source>
</evidence>
<name>A0A9D2HPF9_9BACT</name>
<evidence type="ECO:0000256" key="6">
    <source>
        <dbReference type="PROSITE-ProRule" id="PRU01016"/>
    </source>
</evidence>
<dbReference type="EC" id="2.1.1.37" evidence="8"/>
<evidence type="ECO:0000256" key="4">
    <source>
        <dbReference type="ARBA" id="ARBA00022747"/>
    </source>
</evidence>
<comment type="caution">
    <text evidence="9">The sequence shown here is derived from an EMBL/GenBank/DDBJ whole genome shotgun (WGS) entry which is preliminary data.</text>
</comment>
<evidence type="ECO:0000313" key="9">
    <source>
        <dbReference type="EMBL" id="HJA79143.1"/>
    </source>
</evidence>
<dbReference type="PANTHER" id="PTHR46098">
    <property type="entry name" value="TRNA (CYTOSINE(38)-C(5))-METHYLTRANSFERASE"/>
    <property type="match status" value="1"/>
</dbReference>
<dbReference type="EMBL" id="DWZD01000040">
    <property type="protein sequence ID" value="HJA79143.1"/>
    <property type="molecule type" value="Genomic_DNA"/>
</dbReference>
<dbReference type="Gene3D" id="3.90.120.10">
    <property type="entry name" value="DNA Methylase, subunit A, domain 2"/>
    <property type="match status" value="1"/>
</dbReference>
<proteinExistence type="inferred from homology"/>
<dbReference type="GO" id="GO:0003886">
    <property type="term" value="F:DNA (cytosine-5-)-methyltransferase activity"/>
    <property type="evidence" value="ECO:0007669"/>
    <property type="project" value="UniProtKB-EC"/>
</dbReference>